<dbReference type="Proteomes" id="UP000198504">
    <property type="component" value="Unassembled WGS sequence"/>
</dbReference>
<evidence type="ECO:0008006" key="3">
    <source>
        <dbReference type="Google" id="ProtNLM"/>
    </source>
</evidence>
<keyword evidence="2" id="KW-1185">Reference proteome</keyword>
<name>A0A1H9LM47_9ACTN</name>
<protein>
    <recommendedName>
        <fullName evidence="3">Phage Mu protein F like protein</fullName>
    </recommendedName>
</protein>
<dbReference type="EMBL" id="FOFA01000009">
    <property type="protein sequence ID" value="SER12205.1"/>
    <property type="molecule type" value="Genomic_DNA"/>
</dbReference>
<evidence type="ECO:0000313" key="1">
    <source>
        <dbReference type="EMBL" id="SER12205.1"/>
    </source>
</evidence>
<dbReference type="STRING" id="1036181.SAMN05421756_1099"/>
<evidence type="ECO:0000313" key="2">
    <source>
        <dbReference type="Proteomes" id="UP000198504"/>
    </source>
</evidence>
<proteinExistence type="predicted"/>
<sequence>MTTTPVAVEQAPDAAEPEQAATPAQQALTVALTFAAAAQVGVEQRCRAWLAGRISATDLAYSGASIVLQAVAKALLASEHFAMIEWSTRVSPMVIAAGEHERLTRALFTVVRDAEQARASNLRGAVVAKVSEVTASPGEVSETSEVSDALLTRSTRLAHAEVVTAARVAYGEAVEQVVGDPDYAWRFRLSTNPCGRCVALAARTFSTFIQTPKQGAHVGCRCTAEVEMRTP</sequence>
<accession>A0A1H9LM47</accession>
<reference evidence="2" key="1">
    <citation type="submission" date="2016-10" db="EMBL/GenBank/DDBJ databases">
        <authorList>
            <person name="Varghese N."/>
            <person name="Submissions S."/>
        </authorList>
    </citation>
    <scope>NUCLEOTIDE SEQUENCE [LARGE SCALE GENOMIC DNA]</scope>
    <source>
        <strain evidence="2">CGMCC 4.6856</strain>
    </source>
</reference>
<dbReference type="RefSeq" id="WP_091184458.1">
    <property type="nucleotide sequence ID" value="NZ_FOFA01000009.1"/>
</dbReference>
<organism evidence="1 2">
    <name type="scientific">Microlunatus flavus</name>
    <dbReference type="NCBI Taxonomy" id="1036181"/>
    <lineage>
        <taxon>Bacteria</taxon>
        <taxon>Bacillati</taxon>
        <taxon>Actinomycetota</taxon>
        <taxon>Actinomycetes</taxon>
        <taxon>Propionibacteriales</taxon>
        <taxon>Propionibacteriaceae</taxon>
        <taxon>Microlunatus</taxon>
    </lineage>
</organism>
<dbReference type="AlphaFoldDB" id="A0A1H9LM47"/>
<gene>
    <name evidence="1" type="ORF">SAMN05421756_1099</name>
</gene>